<dbReference type="STRING" id="97359.A0A550BUZ7"/>
<dbReference type="Proteomes" id="UP000320762">
    <property type="component" value="Unassembled WGS sequence"/>
</dbReference>
<dbReference type="OrthoDB" id="3252187at2759"/>
<accession>A0A550BUZ7</accession>
<evidence type="ECO:0000313" key="2">
    <source>
        <dbReference type="EMBL" id="TRM56368.1"/>
    </source>
</evidence>
<dbReference type="AlphaFoldDB" id="A0A550BUZ7"/>
<organism evidence="2 3">
    <name type="scientific">Schizophyllum amplum</name>
    <dbReference type="NCBI Taxonomy" id="97359"/>
    <lineage>
        <taxon>Eukaryota</taxon>
        <taxon>Fungi</taxon>
        <taxon>Dikarya</taxon>
        <taxon>Basidiomycota</taxon>
        <taxon>Agaricomycotina</taxon>
        <taxon>Agaricomycetes</taxon>
        <taxon>Agaricomycetidae</taxon>
        <taxon>Agaricales</taxon>
        <taxon>Schizophyllaceae</taxon>
        <taxon>Schizophyllum</taxon>
    </lineage>
</organism>
<protein>
    <recommendedName>
        <fullName evidence="1">Integrase core domain-containing protein</fullName>
    </recommendedName>
</protein>
<proteinExistence type="predicted"/>
<dbReference type="PANTHER" id="PTHR46791">
    <property type="entry name" value="EXPRESSED PROTEIN"/>
    <property type="match status" value="1"/>
</dbReference>
<reference evidence="2 3" key="1">
    <citation type="journal article" date="2019" name="New Phytol.">
        <title>Comparative genomics reveals unique wood-decay strategies and fruiting body development in the Schizophyllaceae.</title>
        <authorList>
            <person name="Almasi E."/>
            <person name="Sahu N."/>
            <person name="Krizsan K."/>
            <person name="Balint B."/>
            <person name="Kovacs G.M."/>
            <person name="Kiss B."/>
            <person name="Cseklye J."/>
            <person name="Drula E."/>
            <person name="Henrissat B."/>
            <person name="Nagy I."/>
            <person name="Chovatia M."/>
            <person name="Adam C."/>
            <person name="LaButti K."/>
            <person name="Lipzen A."/>
            <person name="Riley R."/>
            <person name="Grigoriev I.V."/>
            <person name="Nagy L.G."/>
        </authorList>
    </citation>
    <scope>NUCLEOTIDE SEQUENCE [LARGE SCALE GENOMIC DNA]</scope>
    <source>
        <strain evidence="2 3">NL-1724</strain>
    </source>
</reference>
<comment type="caution">
    <text evidence="2">The sequence shown here is derived from an EMBL/GenBank/DDBJ whole genome shotgun (WGS) entry which is preliminary data.</text>
</comment>
<dbReference type="EMBL" id="VDMD01000071">
    <property type="protein sequence ID" value="TRM56368.1"/>
    <property type="molecule type" value="Genomic_DNA"/>
</dbReference>
<dbReference type="Pfam" id="PF24764">
    <property type="entry name" value="rva_4"/>
    <property type="match status" value="1"/>
</dbReference>
<evidence type="ECO:0000259" key="1">
    <source>
        <dbReference type="Pfam" id="PF24764"/>
    </source>
</evidence>
<gene>
    <name evidence="2" type="ORF">BD626DRAFT_414071</name>
</gene>
<feature type="domain" description="Integrase core" evidence="1">
    <location>
        <begin position="1"/>
        <end position="107"/>
    </location>
</feature>
<dbReference type="PANTHER" id="PTHR46791:SF7">
    <property type="entry name" value="INTEGRASE CATALYTIC DOMAIN-CONTAINING PROTEIN"/>
    <property type="match status" value="1"/>
</dbReference>
<sequence length="234" mass="27109">MEENRGHERGSYIWGLSIHNTRIERMWYDVTQKFGGKWARFFTELEVHYGLDVARPEHIWLLHHLFLPKINEDTLHWMELWNNHPISLTRQPFRTPEALWNASIVRSGARGLRYTPPEAPAEDHANGDPAMYGIDWDAQADNQTMRHYYQYHPHTASEDDNPFDPAGTNQRYNEVNVEPPDCPLHPNQVAGLDEFVASRVDTSSSSMEVRRQVWVVALQAAHVLWSASQNEADV</sequence>
<evidence type="ECO:0000313" key="3">
    <source>
        <dbReference type="Proteomes" id="UP000320762"/>
    </source>
</evidence>
<name>A0A550BUZ7_9AGAR</name>
<dbReference type="InterPro" id="IPR058913">
    <property type="entry name" value="Integrase_dom_put"/>
</dbReference>
<keyword evidence="3" id="KW-1185">Reference proteome</keyword>